<dbReference type="RefSeq" id="WP_091395520.1">
    <property type="nucleotide sequence ID" value="NZ_FNQY01000006.1"/>
</dbReference>
<keyword evidence="2" id="KW-1185">Reference proteome</keyword>
<name>A0A1H3XPM9_9BACT</name>
<reference evidence="1 2" key="1">
    <citation type="submission" date="2016-10" db="EMBL/GenBank/DDBJ databases">
        <authorList>
            <person name="de Groot N.N."/>
        </authorList>
    </citation>
    <scope>NUCLEOTIDE SEQUENCE [LARGE SCALE GENOMIC DNA]</scope>
    <source>
        <strain evidence="1 2">Vu-144</strain>
    </source>
</reference>
<dbReference type="EMBL" id="FNQY01000006">
    <property type="protein sequence ID" value="SEA01329.1"/>
    <property type="molecule type" value="Genomic_DNA"/>
</dbReference>
<gene>
    <name evidence="1" type="ORF">SAMN05192529_10639</name>
</gene>
<protein>
    <submittedName>
        <fullName evidence="1">Uncharacterized protein</fullName>
    </submittedName>
</protein>
<evidence type="ECO:0000313" key="2">
    <source>
        <dbReference type="Proteomes" id="UP000199041"/>
    </source>
</evidence>
<dbReference type="AlphaFoldDB" id="A0A1H3XPM9"/>
<proteinExistence type="predicted"/>
<accession>A0A1H3XPM9</accession>
<organism evidence="1 2">
    <name type="scientific">Arachidicoccus rhizosphaerae</name>
    <dbReference type="NCBI Taxonomy" id="551991"/>
    <lineage>
        <taxon>Bacteria</taxon>
        <taxon>Pseudomonadati</taxon>
        <taxon>Bacteroidota</taxon>
        <taxon>Chitinophagia</taxon>
        <taxon>Chitinophagales</taxon>
        <taxon>Chitinophagaceae</taxon>
        <taxon>Arachidicoccus</taxon>
    </lineage>
</organism>
<evidence type="ECO:0000313" key="1">
    <source>
        <dbReference type="EMBL" id="SEA01329.1"/>
    </source>
</evidence>
<dbReference type="Proteomes" id="UP000199041">
    <property type="component" value="Unassembled WGS sequence"/>
</dbReference>
<sequence length="185" mass="21532">MNLIKMNYVKGLTFFMASLVMICCNDNNNFNKLSITYDQIDSIKFYIRQYKVYAAKLNGPIYSREYNYGYFPIDHLIQIKDYNGNISSLKELDSLDNKDLSGLKSVIKRLSLMHITGCEYYGNGQVDFLVFDYGPLPNGPLVSAYEYRYISEFKDTVLSTDFFQGFFDVLDSKNGLYLLRLGRRY</sequence>